<feature type="domain" description="ATPase F1/V1/A1 complex alpha/beta subunit N-terminal" evidence="10">
    <location>
        <begin position="27"/>
        <end position="88"/>
    </location>
</feature>
<evidence type="ECO:0000256" key="4">
    <source>
        <dbReference type="ARBA" id="ARBA00022781"/>
    </source>
</evidence>
<evidence type="ECO:0000259" key="10">
    <source>
        <dbReference type="Pfam" id="PF02874"/>
    </source>
</evidence>
<evidence type="ECO:0000256" key="1">
    <source>
        <dbReference type="ARBA" id="ARBA00008936"/>
    </source>
</evidence>
<keyword evidence="4" id="KW-0375">Hydrogen ion transport</keyword>
<evidence type="ECO:0000256" key="3">
    <source>
        <dbReference type="ARBA" id="ARBA00022741"/>
    </source>
</evidence>
<dbReference type="GO" id="GO:0046933">
    <property type="term" value="F:proton-transporting ATP synthase activity, rotational mechanism"/>
    <property type="evidence" value="ECO:0007669"/>
    <property type="project" value="InterPro"/>
</dbReference>
<evidence type="ECO:0000313" key="11">
    <source>
        <dbReference type="EnsemblPlants" id="AUR62030348-RA:cds"/>
    </source>
</evidence>
<protein>
    <recommendedName>
        <fullName evidence="10">ATPase F1/V1/A1 complex alpha/beta subunit N-terminal domain-containing protein</fullName>
    </recommendedName>
</protein>
<keyword evidence="6" id="KW-0406">Ion transport</keyword>
<dbReference type="GO" id="GO:0045259">
    <property type="term" value="C:proton-transporting ATP synthase complex"/>
    <property type="evidence" value="ECO:0007669"/>
    <property type="project" value="UniProtKB-KW"/>
</dbReference>
<dbReference type="Proteomes" id="UP000596660">
    <property type="component" value="Unplaced"/>
</dbReference>
<evidence type="ECO:0000256" key="9">
    <source>
        <dbReference type="ARBA" id="ARBA00023310"/>
    </source>
</evidence>
<dbReference type="SUPFAM" id="SSF50615">
    <property type="entry name" value="N-terminal domain of alpha and beta subunits of F1 ATP synthase"/>
    <property type="match status" value="1"/>
</dbReference>
<keyword evidence="5" id="KW-0067">ATP-binding</keyword>
<evidence type="ECO:0000256" key="5">
    <source>
        <dbReference type="ARBA" id="ARBA00022840"/>
    </source>
</evidence>
<dbReference type="CDD" id="cd18116">
    <property type="entry name" value="ATP-synt_F1_alpha_N"/>
    <property type="match status" value="1"/>
</dbReference>
<keyword evidence="9" id="KW-0066">ATP synthesis</keyword>
<dbReference type="InterPro" id="IPR023366">
    <property type="entry name" value="ATP_synth_asu-like_sf"/>
</dbReference>
<evidence type="ECO:0000256" key="6">
    <source>
        <dbReference type="ARBA" id="ARBA00023065"/>
    </source>
</evidence>
<sequence>MEFSSRAAELTTLLESRITNFYTNFQVDEIGRVVSVGDGIARVYGLNEIQAGEMVEFARGVKGIALNLENNENVGIVVFGSDTAIKEGIN</sequence>
<keyword evidence="12" id="KW-1185">Reference proteome</keyword>
<accession>A0A803MJA2</accession>
<reference evidence="11" key="1">
    <citation type="journal article" date="2017" name="Nature">
        <title>The genome of Chenopodium quinoa.</title>
        <authorList>
            <person name="Jarvis D.E."/>
            <person name="Ho Y.S."/>
            <person name="Lightfoot D.J."/>
            <person name="Schmoeckel S.M."/>
            <person name="Li B."/>
            <person name="Borm T.J.A."/>
            <person name="Ohyanagi H."/>
            <person name="Mineta K."/>
            <person name="Michell C.T."/>
            <person name="Saber N."/>
            <person name="Kharbatia N.M."/>
            <person name="Rupper R.R."/>
            <person name="Sharp A.R."/>
            <person name="Dally N."/>
            <person name="Boughton B.A."/>
            <person name="Woo Y.H."/>
            <person name="Gao G."/>
            <person name="Schijlen E.G.W.M."/>
            <person name="Guo X."/>
            <person name="Momin A.A."/>
            <person name="Negrao S."/>
            <person name="Al-Babili S."/>
            <person name="Gehring C."/>
            <person name="Roessner U."/>
            <person name="Jung C."/>
            <person name="Murphy K."/>
            <person name="Arold S.T."/>
            <person name="Gojobori T."/>
            <person name="van der Linden C.G."/>
            <person name="van Loo E.N."/>
            <person name="Jellen E.N."/>
            <person name="Maughan P.J."/>
            <person name="Tester M."/>
        </authorList>
    </citation>
    <scope>NUCLEOTIDE SEQUENCE [LARGE SCALE GENOMIC DNA]</scope>
    <source>
        <strain evidence="11">cv. PI 614886</strain>
    </source>
</reference>
<evidence type="ECO:0000256" key="8">
    <source>
        <dbReference type="ARBA" id="ARBA00023196"/>
    </source>
</evidence>
<evidence type="ECO:0000256" key="2">
    <source>
        <dbReference type="ARBA" id="ARBA00022448"/>
    </source>
</evidence>
<keyword evidence="7" id="KW-0472">Membrane</keyword>
<keyword evidence="2" id="KW-0813">Transport</keyword>
<dbReference type="EnsemblPlants" id="AUR62030348-RA">
    <property type="protein sequence ID" value="AUR62030348-RA:cds"/>
    <property type="gene ID" value="AUR62030348"/>
</dbReference>
<name>A0A803MJA2_CHEQI</name>
<dbReference type="GO" id="GO:0043531">
    <property type="term" value="F:ADP binding"/>
    <property type="evidence" value="ECO:0007669"/>
    <property type="project" value="TreeGrafter"/>
</dbReference>
<keyword evidence="8" id="KW-0139">CF(1)</keyword>
<dbReference type="InterPro" id="IPR004100">
    <property type="entry name" value="ATPase_F1/V1/A1_a/bsu_N"/>
</dbReference>
<dbReference type="InterPro" id="IPR036121">
    <property type="entry name" value="ATPase_F1/V1/A1_a/bsu_N_sf"/>
</dbReference>
<dbReference type="InterPro" id="IPR005294">
    <property type="entry name" value="ATP_synth_F1_asu"/>
</dbReference>
<dbReference type="AlphaFoldDB" id="A0A803MJA2"/>
<dbReference type="PANTHER" id="PTHR48082">
    <property type="entry name" value="ATP SYNTHASE SUBUNIT ALPHA, MITOCHONDRIAL"/>
    <property type="match status" value="1"/>
</dbReference>
<evidence type="ECO:0000313" key="12">
    <source>
        <dbReference type="Proteomes" id="UP000596660"/>
    </source>
</evidence>
<dbReference type="OMA" id="PRVAEHT"/>
<dbReference type="Gramene" id="AUR62030348-RA">
    <property type="protein sequence ID" value="AUR62030348-RA:cds"/>
    <property type="gene ID" value="AUR62030348"/>
</dbReference>
<comment type="similarity">
    <text evidence="1">Belongs to the ATPase alpha/beta chains family.</text>
</comment>
<dbReference type="FunFam" id="2.40.30.20:FF:000001">
    <property type="entry name" value="ATP synthase subunit alpha"/>
    <property type="match status" value="1"/>
</dbReference>
<keyword evidence="3" id="KW-0547">Nucleotide-binding</keyword>
<evidence type="ECO:0000256" key="7">
    <source>
        <dbReference type="ARBA" id="ARBA00023136"/>
    </source>
</evidence>
<dbReference type="PANTHER" id="PTHR48082:SF2">
    <property type="entry name" value="ATP SYNTHASE SUBUNIT ALPHA, MITOCHONDRIAL"/>
    <property type="match status" value="1"/>
</dbReference>
<reference evidence="11" key="2">
    <citation type="submission" date="2021-03" db="UniProtKB">
        <authorList>
            <consortium name="EnsemblPlants"/>
        </authorList>
    </citation>
    <scope>IDENTIFICATION</scope>
</reference>
<dbReference type="GO" id="GO:0005524">
    <property type="term" value="F:ATP binding"/>
    <property type="evidence" value="ECO:0007669"/>
    <property type="project" value="UniProtKB-KW"/>
</dbReference>
<dbReference type="Pfam" id="PF02874">
    <property type="entry name" value="ATP-synt_ab_N"/>
    <property type="match status" value="1"/>
</dbReference>
<organism evidence="11 12">
    <name type="scientific">Chenopodium quinoa</name>
    <name type="common">Quinoa</name>
    <dbReference type="NCBI Taxonomy" id="63459"/>
    <lineage>
        <taxon>Eukaryota</taxon>
        <taxon>Viridiplantae</taxon>
        <taxon>Streptophyta</taxon>
        <taxon>Embryophyta</taxon>
        <taxon>Tracheophyta</taxon>
        <taxon>Spermatophyta</taxon>
        <taxon>Magnoliopsida</taxon>
        <taxon>eudicotyledons</taxon>
        <taxon>Gunneridae</taxon>
        <taxon>Pentapetalae</taxon>
        <taxon>Caryophyllales</taxon>
        <taxon>Chenopodiaceae</taxon>
        <taxon>Chenopodioideae</taxon>
        <taxon>Atripliceae</taxon>
        <taxon>Chenopodium</taxon>
    </lineage>
</organism>
<proteinExistence type="inferred from homology"/>
<dbReference type="SMR" id="A0A803MJA2"/>
<dbReference type="Gene3D" id="2.40.30.20">
    <property type="match status" value="1"/>
</dbReference>